<evidence type="ECO:0000259" key="10">
    <source>
        <dbReference type="PROSITE" id="PS50081"/>
    </source>
</evidence>
<dbReference type="GO" id="GO:0005096">
    <property type="term" value="F:GTPase activator activity"/>
    <property type="evidence" value="ECO:0007669"/>
    <property type="project" value="UniProtKB-KW"/>
</dbReference>
<evidence type="ECO:0000256" key="2">
    <source>
        <dbReference type="ARBA" id="ARBA00022473"/>
    </source>
</evidence>
<dbReference type="CDD" id="cd20821">
    <property type="entry name" value="C1_MgcRacGAP"/>
    <property type="match status" value="1"/>
</dbReference>
<keyword evidence="4" id="KW-0863">Zinc-finger</keyword>
<dbReference type="GO" id="GO:0005634">
    <property type="term" value="C:nucleus"/>
    <property type="evidence" value="ECO:0007669"/>
    <property type="project" value="TreeGrafter"/>
</dbReference>
<proteinExistence type="predicted"/>
<comment type="caution">
    <text evidence="12">The sequence shown here is derived from an EMBL/GenBank/DDBJ whole genome shotgun (WGS) entry which is preliminary data.</text>
</comment>
<feature type="domain" description="Rho-GAP" evidence="11">
    <location>
        <begin position="370"/>
        <end position="560"/>
    </location>
</feature>
<dbReference type="InterPro" id="IPR008936">
    <property type="entry name" value="Rho_GTPase_activation_prot"/>
</dbReference>
<protein>
    <submittedName>
        <fullName evidence="12">Rac GTPase-activating protein 1</fullName>
    </submittedName>
</protein>
<keyword evidence="5" id="KW-0221">Differentiation</keyword>
<dbReference type="PROSITE" id="PS00479">
    <property type="entry name" value="ZF_DAG_PE_1"/>
    <property type="match status" value="1"/>
</dbReference>
<evidence type="ECO:0000313" key="12">
    <source>
        <dbReference type="EMBL" id="OWF40888.1"/>
    </source>
</evidence>
<dbReference type="InterPro" id="IPR002219">
    <property type="entry name" value="PKC_DAG/PE"/>
</dbReference>
<evidence type="ECO:0000256" key="3">
    <source>
        <dbReference type="ARBA" id="ARBA00022723"/>
    </source>
</evidence>
<feature type="region of interest" description="Disordered" evidence="9">
    <location>
        <begin position="240"/>
        <end position="296"/>
    </location>
</feature>
<dbReference type="InterPro" id="IPR046349">
    <property type="entry name" value="C1-like_sf"/>
</dbReference>
<dbReference type="AlphaFoldDB" id="A0A210PWM0"/>
<sequence>MDAKLSLIASFDDLARNAKVLQVGIEPEFQRFVSNQQDCLKKWCSLETDFERFNERIATLEKENDSLQTTLKHARSQIVKETEHRRYLESERDQLERQISLIRELLTDKNRKSMLNEQDREKLAFLSHNTYQSQLEANSPSRRLGTINESTHSILGDSVYDKTEDDLDTSYLRSGRKVKRPSAPPMEDEPVKRRRSDEDEHNNSIVTQTTVTLNANGHLVGAVAEVIPLTKTLNKSFSEPALDKHLDSPARDVESEPESEDSYMGTPGNRNQNSRRKSRGILKGATPKTPRLRKASSAGRGLNRIHFFISKTVIKPETCAPCGKRIRFGKLAMKCKDCKSTCHPDCKDNLPLPCVPCCPSTPGTSKMSGGLLTDYAPIDPPMIPAIVVHCVNEVEARGLSEVGLYRVPGADSQVKDLKKDFFKGRGVPNMSHIDDINVVCGCLKDFLRGLKEPVITYALWKDFKSAAANRDHAMGESELYQAISQLPQPNRDTLAFLILHLIRVGECHECKMPTSNLAKVFGPTIIGYSVADPEPLMMINETKYQSMVMERLFDIPIDYWESFLNIDEENLYPNQFNTPQTPETRAVPGSMLGPIHTPGSYEHKSRTWGKSSFTPRFSNKSRTINKKPSHFFSSPMLN</sequence>
<dbReference type="Pfam" id="PF00130">
    <property type="entry name" value="C1_1"/>
    <property type="match status" value="1"/>
</dbReference>
<dbReference type="EMBL" id="NEDP02005439">
    <property type="protein sequence ID" value="OWF40888.1"/>
    <property type="molecule type" value="Genomic_DNA"/>
</dbReference>
<evidence type="ECO:0000256" key="9">
    <source>
        <dbReference type="SAM" id="MobiDB-lite"/>
    </source>
</evidence>
<dbReference type="Pfam" id="PF00620">
    <property type="entry name" value="RhoGAP"/>
    <property type="match status" value="1"/>
</dbReference>
<dbReference type="InterPro" id="IPR000198">
    <property type="entry name" value="RhoGAP_dom"/>
</dbReference>
<dbReference type="GO" id="GO:0007266">
    <property type="term" value="P:Rho protein signal transduction"/>
    <property type="evidence" value="ECO:0007669"/>
    <property type="project" value="TreeGrafter"/>
</dbReference>
<dbReference type="Proteomes" id="UP000242188">
    <property type="component" value="Unassembled WGS sequence"/>
</dbReference>
<evidence type="ECO:0000256" key="7">
    <source>
        <dbReference type="ARBA" id="ARBA00022871"/>
    </source>
</evidence>
<dbReference type="PROSITE" id="PS50238">
    <property type="entry name" value="RHOGAP"/>
    <property type="match status" value="1"/>
</dbReference>
<evidence type="ECO:0000256" key="1">
    <source>
        <dbReference type="ARBA" id="ARBA00022468"/>
    </source>
</evidence>
<dbReference type="PANTHER" id="PTHR46199:SF3">
    <property type="entry name" value="RAC GTPASE-ACTIVATING PROTEIN 1"/>
    <property type="match status" value="1"/>
</dbReference>
<dbReference type="GO" id="GO:0051256">
    <property type="term" value="P:mitotic spindle midzone assembly"/>
    <property type="evidence" value="ECO:0007669"/>
    <property type="project" value="TreeGrafter"/>
</dbReference>
<keyword evidence="3" id="KW-0479">Metal-binding</keyword>
<dbReference type="SMART" id="SM00324">
    <property type="entry name" value="RhoGAP"/>
    <property type="match status" value="1"/>
</dbReference>
<dbReference type="GO" id="GO:0097149">
    <property type="term" value="C:centralspindlin complex"/>
    <property type="evidence" value="ECO:0007669"/>
    <property type="project" value="TreeGrafter"/>
</dbReference>
<accession>A0A210PWM0</accession>
<keyword evidence="1" id="KW-0343">GTPase activation</keyword>
<keyword evidence="8" id="KW-0175">Coiled coil</keyword>
<evidence type="ECO:0000256" key="5">
    <source>
        <dbReference type="ARBA" id="ARBA00022782"/>
    </source>
</evidence>
<evidence type="ECO:0000256" key="6">
    <source>
        <dbReference type="ARBA" id="ARBA00022833"/>
    </source>
</evidence>
<feature type="domain" description="Phorbol-ester/DAG-type" evidence="10">
    <location>
        <begin position="305"/>
        <end position="354"/>
    </location>
</feature>
<name>A0A210PWM0_MIZYE</name>
<dbReference type="PANTHER" id="PTHR46199">
    <property type="entry name" value="RAC GTPASE-ACTIVATING PROTEIN 1"/>
    <property type="match status" value="1"/>
</dbReference>
<feature type="region of interest" description="Disordered" evidence="9">
    <location>
        <begin position="619"/>
        <end position="638"/>
    </location>
</feature>
<dbReference type="SUPFAM" id="SSF57889">
    <property type="entry name" value="Cysteine-rich domain"/>
    <property type="match status" value="1"/>
</dbReference>
<keyword evidence="2" id="KW-0217">Developmental protein</keyword>
<dbReference type="Gene3D" id="1.10.555.10">
    <property type="entry name" value="Rho GTPase activation protein"/>
    <property type="match status" value="1"/>
</dbReference>
<keyword evidence="7" id="KW-0744">Spermatogenesis</keyword>
<dbReference type="GO" id="GO:0030496">
    <property type="term" value="C:midbody"/>
    <property type="evidence" value="ECO:0007669"/>
    <property type="project" value="TreeGrafter"/>
</dbReference>
<dbReference type="GO" id="GO:0008270">
    <property type="term" value="F:zinc ion binding"/>
    <property type="evidence" value="ECO:0007669"/>
    <property type="project" value="UniProtKB-KW"/>
</dbReference>
<gene>
    <name evidence="12" type="ORF">KP79_PYT19621</name>
</gene>
<dbReference type="PROSITE" id="PS50081">
    <property type="entry name" value="ZF_DAG_PE_2"/>
    <property type="match status" value="1"/>
</dbReference>
<evidence type="ECO:0000256" key="8">
    <source>
        <dbReference type="SAM" id="Coils"/>
    </source>
</evidence>
<dbReference type="CDD" id="cd04382">
    <property type="entry name" value="RhoGAP_MgcRacGAP"/>
    <property type="match status" value="1"/>
</dbReference>
<dbReference type="GO" id="GO:0030154">
    <property type="term" value="P:cell differentiation"/>
    <property type="evidence" value="ECO:0007669"/>
    <property type="project" value="UniProtKB-KW"/>
</dbReference>
<evidence type="ECO:0000259" key="11">
    <source>
        <dbReference type="PROSITE" id="PS50238"/>
    </source>
</evidence>
<evidence type="ECO:0000313" key="13">
    <source>
        <dbReference type="Proteomes" id="UP000242188"/>
    </source>
</evidence>
<dbReference type="SUPFAM" id="SSF48350">
    <property type="entry name" value="GTPase activation domain, GAP"/>
    <property type="match status" value="1"/>
</dbReference>
<dbReference type="GO" id="GO:0051233">
    <property type="term" value="C:spindle midzone"/>
    <property type="evidence" value="ECO:0007669"/>
    <property type="project" value="TreeGrafter"/>
</dbReference>
<dbReference type="STRING" id="6573.A0A210PWM0"/>
<feature type="compositionally biased region" description="Basic and acidic residues" evidence="9">
    <location>
        <begin position="189"/>
        <end position="202"/>
    </location>
</feature>
<feature type="compositionally biased region" description="Basic and acidic residues" evidence="9">
    <location>
        <begin position="241"/>
        <end position="254"/>
    </location>
</feature>
<dbReference type="GO" id="GO:0032154">
    <property type="term" value="C:cleavage furrow"/>
    <property type="evidence" value="ECO:0007669"/>
    <property type="project" value="TreeGrafter"/>
</dbReference>
<dbReference type="FunFam" id="3.30.60.20:FF:000033">
    <property type="entry name" value="Rac GTPase-activating protein 1"/>
    <property type="match status" value="1"/>
</dbReference>
<feature type="coiled-coil region" evidence="8">
    <location>
        <begin position="50"/>
        <end position="112"/>
    </location>
</feature>
<organism evidence="12 13">
    <name type="scientific">Mizuhopecten yessoensis</name>
    <name type="common">Japanese scallop</name>
    <name type="synonym">Patinopecten yessoensis</name>
    <dbReference type="NCBI Taxonomy" id="6573"/>
    <lineage>
        <taxon>Eukaryota</taxon>
        <taxon>Metazoa</taxon>
        <taxon>Spiralia</taxon>
        <taxon>Lophotrochozoa</taxon>
        <taxon>Mollusca</taxon>
        <taxon>Bivalvia</taxon>
        <taxon>Autobranchia</taxon>
        <taxon>Pteriomorphia</taxon>
        <taxon>Pectinida</taxon>
        <taxon>Pectinoidea</taxon>
        <taxon>Pectinidae</taxon>
        <taxon>Mizuhopecten</taxon>
    </lineage>
</organism>
<dbReference type="GO" id="GO:0000281">
    <property type="term" value="P:mitotic cytokinesis"/>
    <property type="evidence" value="ECO:0007669"/>
    <property type="project" value="TreeGrafter"/>
</dbReference>
<dbReference type="SMART" id="SM00109">
    <property type="entry name" value="C1"/>
    <property type="match status" value="1"/>
</dbReference>
<reference evidence="12 13" key="1">
    <citation type="journal article" date="2017" name="Nat. Ecol. Evol.">
        <title>Scallop genome provides insights into evolution of bilaterian karyotype and development.</title>
        <authorList>
            <person name="Wang S."/>
            <person name="Zhang J."/>
            <person name="Jiao W."/>
            <person name="Li J."/>
            <person name="Xun X."/>
            <person name="Sun Y."/>
            <person name="Guo X."/>
            <person name="Huan P."/>
            <person name="Dong B."/>
            <person name="Zhang L."/>
            <person name="Hu X."/>
            <person name="Sun X."/>
            <person name="Wang J."/>
            <person name="Zhao C."/>
            <person name="Wang Y."/>
            <person name="Wang D."/>
            <person name="Huang X."/>
            <person name="Wang R."/>
            <person name="Lv J."/>
            <person name="Li Y."/>
            <person name="Zhang Z."/>
            <person name="Liu B."/>
            <person name="Lu W."/>
            <person name="Hui Y."/>
            <person name="Liang J."/>
            <person name="Zhou Z."/>
            <person name="Hou R."/>
            <person name="Li X."/>
            <person name="Liu Y."/>
            <person name="Li H."/>
            <person name="Ning X."/>
            <person name="Lin Y."/>
            <person name="Zhao L."/>
            <person name="Xing Q."/>
            <person name="Dou J."/>
            <person name="Li Y."/>
            <person name="Mao J."/>
            <person name="Guo H."/>
            <person name="Dou H."/>
            <person name="Li T."/>
            <person name="Mu C."/>
            <person name="Jiang W."/>
            <person name="Fu Q."/>
            <person name="Fu X."/>
            <person name="Miao Y."/>
            <person name="Liu J."/>
            <person name="Yu Q."/>
            <person name="Li R."/>
            <person name="Liao H."/>
            <person name="Li X."/>
            <person name="Kong Y."/>
            <person name="Jiang Z."/>
            <person name="Chourrout D."/>
            <person name="Li R."/>
            <person name="Bao Z."/>
        </authorList>
    </citation>
    <scope>NUCLEOTIDE SEQUENCE [LARGE SCALE GENOMIC DNA]</scope>
    <source>
        <strain evidence="12 13">PY_sf001</strain>
    </source>
</reference>
<dbReference type="GO" id="GO:0007283">
    <property type="term" value="P:spermatogenesis"/>
    <property type="evidence" value="ECO:0007669"/>
    <property type="project" value="UniProtKB-KW"/>
</dbReference>
<evidence type="ECO:0000256" key="4">
    <source>
        <dbReference type="ARBA" id="ARBA00022771"/>
    </source>
</evidence>
<feature type="region of interest" description="Disordered" evidence="9">
    <location>
        <begin position="170"/>
        <end position="204"/>
    </location>
</feature>
<dbReference type="Gene3D" id="3.30.60.20">
    <property type="match status" value="1"/>
</dbReference>
<keyword evidence="13" id="KW-1185">Reference proteome</keyword>
<keyword evidence="6" id="KW-0862">Zinc</keyword>
<dbReference type="OrthoDB" id="2218807at2759"/>